<gene>
    <name evidence="1" type="ORF">TSPI_03577</name>
</gene>
<dbReference type="EMBL" id="JBEUSY010000089">
    <property type="protein sequence ID" value="KAL1245473.1"/>
    <property type="molecule type" value="Genomic_DNA"/>
</dbReference>
<keyword evidence="1" id="KW-0251">Elongation factor</keyword>
<evidence type="ECO:0000313" key="1">
    <source>
        <dbReference type="EMBL" id="KAL1245473.1"/>
    </source>
</evidence>
<organism evidence="1 2">
    <name type="scientific">Trichinella spiralis</name>
    <name type="common">Trichina worm</name>
    <dbReference type="NCBI Taxonomy" id="6334"/>
    <lineage>
        <taxon>Eukaryota</taxon>
        <taxon>Metazoa</taxon>
        <taxon>Ecdysozoa</taxon>
        <taxon>Nematoda</taxon>
        <taxon>Enoplea</taxon>
        <taxon>Dorylaimia</taxon>
        <taxon>Trichinellida</taxon>
        <taxon>Trichinellidae</taxon>
        <taxon>Trichinella</taxon>
    </lineage>
</organism>
<protein>
    <submittedName>
        <fullName evidence="1">Elongation factor 1-alpha</fullName>
    </submittedName>
</protein>
<reference evidence="1 2" key="1">
    <citation type="submission" date="2024-07" db="EMBL/GenBank/DDBJ databases">
        <title>Enhanced genomic and transcriptomic resources for Trichinella pseudospiralis and T. spiralis underpin the discovery of pronounced molecular differences between stages and species.</title>
        <authorList>
            <person name="Pasi K.K."/>
            <person name="La Rosa G."/>
            <person name="Gomez-Morales M.A."/>
            <person name="Tosini F."/>
            <person name="Sumanam S."/>
            <person name="Young N.D."/>
            <person name="Chang B.C."/>
            <person name="Robin G.B."/>
        </authorList>
    </citation>
    <scope>NUCLEOTIDE SEQUENCE [LARGE SCALE GENOMIC DNA]</scope>
    <source>
        <strain evidence="1">ISS534</strain>
    </source>
</reference>
<evidence type="ECO:0000313" key="2">
    <source>
        <dbReference type="Proteomes" id="UP001558632"/>
    </source>
</evidence>
<accession>A0ABR3KXY5</accession>
<feature type="non-terminal residue" evidence="1">
    <location>
        <position position="1"/>
    </location>
</feature>
<comment type="caution">
    <text evidence="1">The sequence shown here is derived from an EMBL/GenBank/DDBJ whole genome shotgun (WGS) entry which is preliminary data.</text>
</comment>
<keyword evidence="1" id="KW-0648">Protein biosynthesis</keyword>
<dbReference type="Proteomes" id="UP001558632">
    <property type="component" value="Unassembled WGS sequence"/>
</dbReference>
<keyword evidence="2" id="KW-1185">Reference proteome</keyword>
<proteinExistence type="predicted"/>
<name>A0ABR3KXY5_TRISP</name>
<dbReference type="GO" id="GO:0003746">
    <property type="term" value="F:translation elongation factor activity"/>
    <property type="evidence" value="ECO:0007669"/>
    <property type="project" value="UniProtKB-KW"/>
</dbReference>
<sequence length="115" mass="13221">IDKRTIEKFEKEAQEMGKGLLSMHGCWINSKPKENVVLRSTSPCGSSKHRILLLHVHGKNLKPEYLKTVKRVNTPFGLHFRGQTNIVACNKMDTTEPAFSEARFNEVVTEWLAWR</sequence>